<gene>
    <name evidence="2" type="ORF">K435DRAFT_807167</name>
</gene>
<evidence type="ECO:0000313" key="3">
    <source>
        <dbReference type="Proteomes" id="UP000297245"/>
    </source>
</evidence>
<organism evidence="2 3">
    <name type="scientific">Dendrothele bispora (strain CBS 962.96)</name>
    <dbReference type="NCBI Taxonomy" id="1314807"/>
    <lineage>
        <taxon>Eukaryota</taxon>
        <taxon>Fungi</taxon>
        <taxon>Dikarya</taxon>
        <taxon>Basidiomycota</taxon>
        <taxon>Agaricomycotina</taxon>
        <taxon>Agaricomycetes</taxon>
        <taxon>Agaricomycetidae</taxon>
        <taxon>Agaricales</taxon>
        <taxon>Agaricales incertae sedis</taxon>
        <taxon>Dendrothele</taxon>
    </lineage>
</organism>
<dbReference type="Proteomes" id="UP000297245">
    <property type="component" value="Unassembled WGS sequence"/>
</dbReference>
<reference evidence="2 3" key="1">
    <citation type="journal article" date="2019" name="Nat. Ecol. Evol.">
        <title>Megaphylogeny resolves global patterns of mushroom evolution.</title>
        <authorList>
            <person name="Varga T."/>
            <person name="Krizsan K."/>
            <person name="Foldi C."/>
            <person name="Dima B."/>
            <person name="Sanchez-Garcia M."/>
            <person name="Sanchez-Ramirez S."/>
            <person name="Szollosi G.J."/>
            <person name="Szarkandi J.G."/>
            <person name="Papp V."/>
            <person name="Albert L."/>
            <person name="Andreopoulos W."/>
            <person name="Angelini C."/>
            <person name="Antonin V."/>
            <person name="Barry K.W."/>
            <person name="Bougher N.L."/>
            <person name="Buchanan P."/>
            <person name="Buyck B."/>
            <person name="Bense V."/>
            <person name="Catcheside P."/>
            <person name="Chovatia M."/>
            <person name="Cooper J."/>
            <person name="Damon W."/>
            <person name="Desjardin D."/>
            <person name="Finy P."/>
            <person name="Geml J."/>
            <person name="Haridas S."/>
            <person name="Hughes K."/>
            <person name="Justo A."/>
            <person name="Karasinski D."/>
            <person name="Kautmanova I."/>
            <person name="Kiss B."/>
            <person name="Kocsube S."/>
            <person name="Kotiranta H."/>
            <person name="LaButti K.M."/>
            <person name="Lechner B.E."/>
            <person name="Liimatainen K."/>
            <person name="Lipzen A."/>
            <person name="Lukacs Z."/>
            <person name="Mihaltcheva S."/>
            <person name="Morgado L.N."/>
            <person name="Niskanen T."/>
            <person name="Noordeloos M.E."/>
            <person name="Ohm R.A."/>
            <person name="Ortiz-Santana B."/>
            <person name="Ovrebo C."/>
            <person name="Racz N."/>
            <person name="Riley R."/>
            <person name="Savchenko A."/>
            <person name="Shiryaev A."/>
            <person name="Soop K."/>
            <person name="Spirin V."/>
            <person name="Szebenyi C."/>
            <person name="Tomsovsky M."/>
            <person name="Tulloss R.E."/>
            <person name="Uehling J."/>
            <person name="Grigoriev I.V."/>
            <person name="Vagvolgyi C."/>
            <person name="Papp T."/>
            <person name="Martin F.M."/>
            <person name="Miettinen O."/>
            <person name="Hibbett D.S."/>
            <person name="Nagy L.G."/>
        </authorList>
    </citation>
    <scope>NUCLEOTIDE SEQUENCE [LARGE SCALE GENOMIC DNA]</scope>
    <source>
        <strain evidence="2 3">CBS 962.96</strain>
    </source>
</reference>
<protein>
    <submittedName>
        <fullName evidence="2">Uncharacterized protein</fullName>
    </submittedName>
</protein>
<feature type="compositionally biased region" description="Low complexity" evidence="1">
    <location>
        <begin position="83"/>
        <end position="104"/>
    </location>
</feature>
<feature type="compositionally biased region" description="Polar residues" evidence="1">
    <location>
        <begin position="188"/>
        <end position="203"/>
    </location>
</feature>
<evidence type="ECO:0000256" key="1">
    <source>
        <dbReference type="SAM" id="MobiDB-lite"/>
    </source>
</evidence>
<feature type="region of interest" description="Disordered" evidence="1">
    <location>
        <begin position="53"/>
        <end position="117"/>
    </location>
</feature>
<feature type="compositionally biased region" description="Basic and acidic residues" evidence="1">
    <location>
        <begin position="62"/>
        <end position="72"/>
    </location>
</feature>
<accession>A0A4V4HCM5</accession>
<dbReference type="EMBL" id="ML179636">
    <property type="protein sequence ID" value="THU83875.1"/>
    <property type="molecule type" value="Genomic_DNA"/>
</dbReference>
<proteinExistence type="predicted"/>
<sequence length="215" mass="23254">MTSDFKTVTIIRKAGESVNVFINPGPGTVNINFHIHNDGSSDTHHATVQEVIHGTPNNNHSTPDHEADKEVVPDSESGYSTIAPAPKLFKSSKSSPKSASRLPAPSTPSKSSSRDFGDVPRFLTEAYLSRLSLAETPNTLTHWDETMQRWNRSEESPLRGRDLLNGEKYFSPVVSESGSIAAHYTPPSDVSSATEPDTPSYRVSSPTPDPPSPAS</sequence>
<keyword evidence="3" id="KW-1185">Reference proteome</keyword>
<name>A0A4V4HCM5_DENBC</name>
<dbReference type="AlphaFoldDB" id="A0A4V4HCM5"/>
<evidence type="ECO:0000313" key="2">
    <source>
        <dbReference type="EMBL" id="THU83875.1"/>
    </source>
</evidence>
<feature type="region of interest" description="Disordered" evidence="1">
    <location>
        <begin position="177"/>
        <end position="215"/>
    </location>
</feature>